<dbReference type="SUPFAM" id="SSF55797">
    <property type="entry name" value="PR-1-like"/>
    <property type="match status" value="1"/>
</dbReference>
<evidence type="ECO:0000259" key="2">
    <source>
        <dbReference type="SMART" id="SM00198"/>
    </source>
</evidence>
<dbReference type="STRING" id="5486.A0A367YEX5"/>
<comment type="caution">
    <text evidence="3">The sequence shown here is derived from an EMBL/GenBank/DDBJ whole genome shotgun (WGS) entry which is preliminary data.</text>
</comment>
<dbReference type="InterPro" id="IPR014044">
    <property type="entry name" value="CAP_dom"/>
</dbReference>
<name>A0A367YEX5_9ASCO</name>
<organism evidence="3 4">
    <name type="scientific">Candida viswanathii</name>
    <dbReference type="NCBI Taxonomy" id="5486"/>
    <lineage>
        <taxon>Eukaryota</taxon>
        <taxon>Fungi</taxon>
        <taxon>Dikarya</taxon>
        <taxon>Ascomycota</taxon>
        <taxon>Saccharomycotina</taxon>
        <taxon>Pichiomycetes</taxon>
        <taxon>Debaryomycetaceae</taxon>
        <taxon>Candida/Lodderomyces clade</taxon>
        <taxon>Candida</taxon>
    </lineage>
</organism>
<keyword evidence="1" id="KW-0732">Signal</keyword>
<reference evidence="3 4" key="1">
    <citation type="submission" date="2018-06" db="EMBL/GenBank/DDBJ databases">
        <title>Whole genome sequencing of Candida tropicalis (genome annotated by CSBL at Korea University).</title>
        <authorList>
            <person name="Ahn J."/>
        </authorList>
    </citation>
    <scope>NUCLEOTIDE SEQUENCE [LARGE SCALE GENOMIC DNA]</scope>
    <source>
        <strain evidence="3 4">ATCC 20962</strain>
    </source>
</reference>
<dbReference type="InterPro" id="IPR001283">
    <property type="entry name" value="CRISP-related"/>
</dbReference>
<sequence>MLHFIISTLILAGAAISRVVLVEYVQVLVQPADTAPSLEEEIYNYTGPYYLNTTFAELMLREHNEIREIHDAQPLKWSTLLFEFAALFADAYNCSGILQHSGYKYGENLAFGYLPLGATHAWYEEGETYIYGSEDTYNHFTALVWNNTDSLGSACTSCVRTTLRATS</sequence>
<evidence type="ECO:0000313" key="3">
    <source>
        <dbReference type="EMBL" id="RCK64240.1"/>
    </source>
</evidence>
<feature type="chain" id="PRO_5016885358" description="SCP domain-containing protein" evidence="1">
    <location>
        <begin position="18"/>
        <end position="167"/>
    </location>
</feature>
<dbReference type="Proteomes" id="UP000253472">
    <property type="component" value="Unassembled WGS sequence"/>
</dbReference>
<feature type="signal peptide" evidence="1">
    <location>
        <begin position="1"/>
        <end position="17"/>
    </location>
</feature>
<accession>A0A367YEX5</accession>
<dbReference type="InterPro" id="IPR035940">
    <property type="entry name" value="CAP_sf"/>
</dbReference>
<protein>
    <recommendedName>
        <fullName evidence="2">SCP domain-containing protein</fullName>
    </recommendedName>
</protein>
<evidence type="ECO:0000256" key="1">
    <source>
        <dbReference type="SAM" id="SignalP"/>
    </source>
</evidence>
<dbReference type="Pfam" id="PF00188">
    <property type="entry name" value="CAP"/>
    <property type="match status" value="1"/>
</dbReference>
<dbReference type="AlphaFoldDB" id="A0A367YEX5"/>
<proteinExistence type="predicted"/>
<dbReference type="SMART" id="SM00198">
    <property type="entry name" value="SCP"/>
    <property type="match status" value="1"/>
</dbReference>
<dbReference type="PANTHER" id="PTHR10334">
    <property type="entry name" value="CYSTEINE-RICH SECRETORY PROTEIN-RELATED"/>
    <property type="match status" value="1"/>
</dbReference>
<dbReference type="OrthoDB" id="337038at2759"/>
<gene>
    <name evidence="3" type="ORF">Cantr_10278</name>
</gene>
<feature type="domain" description="SCP" evidence="2">
    <location>
        <begin position="54"/>
        <end position="165"/>
    </location>
</feature>
<evidence type="ECO:0000313" key="4">
    <source>
        <dbReference type="Proteomes" id="UP000253472"/>
    </source>
</evidence>
<dbReference type="EMBL" id="QLNQ01000023">
    <property type="protein sequence ID" value="RCK64240.1"/>
    <property type="molecule type" value="Genomic_DNA"/>
</dbReference>
<keyword evidence="4" id="KW-1185">Reference proteome</keyword>
<dbReference type="Gene3D" id="3.40.33.10">
    <property type="entry name" value="CAP"/>
    <property type="match status" value="1"/>
</dbReference>